<accession>A0A310S6U9</accession>
<protein>
    <submittedName>
        <fullName evidence="1">Uncharacterized protein</fullName>
    </submittedName>
</protein>
<proteinExistence type="predicted"/>
<evidence type="ECO:0000313" key="2">
    <source>
        <dbReference type="Proteomes" id="UP000250275"/>
    </source>
</evidence>
<organism evidence="1 2">
    <name type="scientific">Eufriesea mexicana</name>
    <dbReference type="NCBI Taxonomy" id="516756"/>
    <lineage>
        <taxon>Eukaryota</taxon>
        <taxon>Metazoa</taxon>
        <taxon>Ecdysozoa</taxon>
        <taxon>Arthropoda</taxon>
        <taxon>Hexapoda</taxon>
        <taxon>Insecta</taxon>
        <taxon>Pterygota</taxon>
        <taxon>Neoptera</taxon>
        <taxon>Endopterygota</taxon>
        <taxon>Hymenoptera</taxon>
        <taxon>Apocrita</taxon>
        <taxon>Aculeata</taxon>
        <taxon>Apoidea</taxon>
        <taxon>Anthophila</taxon>
        <taxon>Apidae</taxon>
        <taxon>Eufriesea</taxon>
    </lineage>
</organism>
<dbReference type="EMBL" id="KQ797310">
    <property type="protein sequence ID" value="OAD46968.1"/>
    <property type="molecule type" value="Genomic_DNA"/>
</dbReference>
<gene>
    <name evidence="1" type="ORF">WN48_06236</name>
</gene>
<dbReference type="Proteomes" id="UP000250275">
    <property type="component" value="Unassembled WGS sequence"/>
</dbReference>
<keyword evidence="2" id="KW-1185">Reference proteome</keyword>
<dbReference type="AlphaFoldDB" id="A0A310S6U9"/>
<sequence length="81" mass="9483">MSGTLCSRKSNNIYTYLKSEPYSTFHRRSPEEDVSVDDYTIKGELVELKKICERNHQLLQDLVMSLVNDKRDANKEEDENN</sequence>
<evidence type="ECO:0000313" key="1">
    <source>
        <dbReference type="EMBL" id="OAD46968.1"/>
    </source>
</evidence>
<name>A0A310S6U9_9HYME</name>
<reference evidence="1 2" key="1">
    <citation type="submission" date="2015-07" db="EMBL/GenBank/DDBJ databases">
        <title>The genome of Eufriesea mexicana.</title>
        <authorList>
            <person name="Pan H."/>
            <person name="Kapheim K."/>
        </authorList>
    </citation>
    <scope>NUCLEOTIDE SEQUENCE [LARGE SCALE GENOMIC DNA]</scope>
    <source>
        <strain evidence="1">0111107269</strain>
        <tissue evidence="1">Whole body</tissue>
    </source>
</reference>